<keyword evidence="2" id="KW-1185">Reference proteome</keyword>
<accession>A0AC61TT77</accession>
<proteinExistence type="predicted"/>
<dbReference type="EMBL" id="OM716005">
    <property type="protein sequence ID" value="UNI71919.1"/>
    <property type="molecule type" value="Genomic_DNA"/>
</dbReference>
<evidence type="ECO:0000313" key="1">
    <source>
        <dbReference type="EMBL" id="UNI71919.1"/>
    </source>
</evidence>
<name>A0AC61TT77_9CAUD</name>
<sequence>MVIIINGRYMKNTEDFVEVCRNTFHYDPSTPSFLRRKVNHRESSRLPSGSYRMVDVVVGGRRFTEYVHRVVWMIHNGVIPNGLVIDHIDRNKLNNSIDNLRLVTRAVNNTNREDGGVTNLQGSKPKYKWGKVRVEYSKTMRKDRVFVLYSDGTQCHVGYCRNASDIKALTSEAKQRGLLRALL</sequence>
<reference evidence="1" key="1">
    <citation type="submission" date="2022-02" db="EMBL/GenBank/DDBJ databases">
        <authorList>
            <person name="Zhang L."/>
            <person name="Yu H."/>
            <person name="Feng C."/>
        </authorList>
    </citation>
    <scope>NUCLEOTIDE SEQUENCE</scope>
</reference>
<organism evidence="1 2">
    <name type="scientific">Aeromonas phage vB_ AhaP_PT2</name>
    <dbReference type="NCBI Taxonomy" id="2924715"/>
    <lineage>
        <taxon>Viruses</taxon>
        <taxon>Duplodnaviria</taxon>
        <taxon>Heunggongvirae</taxon>
        <taxon>Uroviricota</taxon>
        <taxon>Caudoviricetes</taxon>
        <taxon>Autographivirales</taxon>
        <taxon>Autotranscriptaviridae</taxon>
        <taxon>Studiervirinae</taxon>
        <taxon>Armandvirus</taxon>
        <taxon>Armandvirus PT2</taxon>
    </lineage>
</organism>
<protein>
    <submittedName>
        <fullName evidence="1">Fis family transcriptional regulator</fullName>
    </submittedName>
</protein>
<evidence type="ECO:0000313" key="2">
    <source>
        <dbReference type="Proteomes" id="UP000829341"/>
    </source>
</evidence>
<dbReference type="Proteomes" id="UP000829341">
    <property type="component" value="Segment"/>
</dbReference>